<organism evidence="2 3">
    <name type="scientific">Colocasia esculenta</name>
    <name type="common">Wild taro</name>
    <name type="synonym">Arum esculentum</name>
    <dbReference type="NCBI Taxonomy" id="4460"/>
    <lineage>
        <taxon>Eukaryota</taxon>
        <taxon>Viridiplantae</taxon>
        <taxon>Streptophyta</taxon>
        <taxon>Embryophyta</taxon>
        <taxon>Tracheophyta</taxon>
        <taxon>Spermatophyta</taxon>
        <taxon>Magnoliopsida</taxon>
        <taxon>Liliopsida</taxon>
        <taxon>Araceae</taxon>
        <taxon>Aroideae</taxon>
        <taxon>Colocasieae</taxon>
        <taxon>Colocasia</taxon>
    </lineage>
</organism>
<dbReference type="Proteomes" id="UP000652761">
    <property type="component" value="Unassembled WGS sequence"/>
</dbReference>
<dbReference type="EMBL" id="NMUH01000390">
    <property type="protein sequence ID" value="MQL78275.1"/>
    <property type="molecule type" value="Genomic_DNA"/>
</dbReference>
<reference evidence="2" key="1">
    <citation type="submission" date="2017-07" db="EMBL/GenBank/DDBJ databases">
        <title>Taro Niue Genome Assembly and Annotation.</title>
        <authorList>
            <person name="Atibalentja N."/>
            <person name="Keating K."/>
            <person name="Fields C.J."/>
        </authorList>
    </citation>
    <scope>NUCLEOTIDE SEQUENCE</scope>
    <source>
        <strain evidence="2">Niue_2</strain>
        <tissue evidence="2">Leaf</tissue>
    </source>
</reference>
<accession>A0A843U4C1</accession>
<proteinExistence type="predicted"/>
<evidence type="ECO:0000313" key="2">
    <source>
        <dbReference type="EMBL" id="MQL78275.1"/>
    </source>
</evidence>
<comment type="caution">
    <text evidence="2">The sequence shown here is derived from an EMBL/GenBank/DDBJ whole genome shotgun (WGS) entry which is preliminary data.</text>
</comment>
<keyword evidence="1" id="KW-0472">Membrane</keyword>
<protein>
    <submittedName>
        <fullName evidence="2">Uncharacterized protein</fullName>
    </submittedName>
</protein>
<evidence type="ECO:0000313" key="3">
    <source>
        <dbReference type="Proteomes" id="UP000652761"/>
    </source>
</evidence>
<feature type="transmembrane region" description="Helical" evidence="1">
    <location>
        <begin position="41"/>
        <end position="71"/>
    </location>
</feature>
<keyword evidence="3" id="KW-1185">Reference proteome</keyword>
<gene>
    <name evidence="2" type="ORF">Taro_010700</name>
</gene>
<keyword evidence="1" id="KW-1133">Transmembrane helix</keyword>
<dbReference type="AlphaFoldDB" id="A0A843U4C1"/>
<feature type="non-terminal residue" evidence="2">
    <location>
        <position position="1"/>
    </location>
</feature>
<name>A0A843U4C1_COLES</name>
<keyword evidence="1" id="KW-0812">Transmembrane</keyword>
<sequence>CLPSQSRTLVVVRGGGGVGSTPDGELAAPVLCSLSHGESRWLVVLALDVFLCSVCWCALAVAMLASLICAYSSQSQRVWVLVLEL</sequence>
<evidence type="ECO:0000256" key="1">
    <source>
        <dbReference type="SAM" id="Phobius"/>
    </source>
</evidence>